<dbReference type="RefSeq" id="WP_157478094.1">
    <property type="nucleotide sequence ID" value="NZ_CP046566.1"/>
</dbReference>
<dbReference type="PANTHER" id="PTHR32183">
    <property type="match status" value="1"/>
</dbReference>
<dbReference type="SUPFAM" id="SSF53335">
    <property type="entry name" value="S-adenosyl-L-methionine-dependent methyltransferases"/>
    <property type="match status" value="1"/>
</dbReference>
<dbReference type="InterPro" id="IPR008854">
    <property type="entry name" value="TPMT"/>
</dbReference>
<reference evidence="5 6" key="1">
    <citation type="submission" date="2019-11" db="EMBL/GenBank/DDBJ databases">
        <authorList>
            <person name="Im W.T."/>
        </authorList>
    </citation>
    <scope>NUCLEOTIDE SEQUENCE [LARGE SCALE GENOMIC DNA]</scope>
    <source>
        <strain evidence="5 6">SB-02</strain>
    </source>
</reference>
<organism evidence="5 6">
    <name type="scientific">Phnomibacter ginsenosidimutans</name>
    <dbReference type="NCBI Taxonomy" id="2676868"/>
    <lineage>
        <taxon>Bacteria</taxon>
        <taxon>Pseudomonadati</taxon>
        <taxon>Bacteroidota</taxon>
        <taxon>Chitinophagia</taxon>
        <taxon>Chitinophagales</taxon>
        <taxon>Chitinophagaceae</taxon>
        <taxon>Phnomibacter</taxon>
    </lineage>
</organism>
<evidence type="ECO:0000256" key="1">
    <source>
        <dbReference type="ARBA" id="ARBA00022553"/>
    </source>
</evidence>
<keyword evidence="4" id="KW-0949">S-adenosyl-L-methionine</keyword>
<gene>
    <name evidence="5" type="ORF">GLV81_07080</name>
</gene>
<dbReference type="GO" id="GO:0008757">
    <property type="term" value="F:S-adenosylmethionine-dependent methyltransferase activity"/>
    <property type="evidence" value="ECO:0007669"/>
    <property type="project" value="InterPro"/>
</dbReference>
<dbReference type="KEGG" id="fls:GLV81_07080"/>
<evidence type="ECO:0000256" key="2">
    <source>
        <dbReference type="ARBA" id="ARBA00022603"/>
    </source>
</evidence>
<dbReference type="Gene3D" id="3.40.50.150">
    <property type="entry name" value="Vaccinia Virus protein VP39"/>
    <property type="match status" value="1"/>
</dbReference>
<keyword evidence="3 5" id="KW-0808">Transferase</keyword>
<keyword evidence="2 5" id="KW-0489">Methyltransferase</keyword>
<dbReference type="Proteomes" id="UP000426027">
    <property type="component" value="Chromosome"/>
</dbReference>
<evidence type="ECO:0000256" key="4">
    <source>
        <dbReference type="ARBA" id="ARBA00022691"/>
    </source>
</evidence>
<dbReference type="PROSITE" id="PS51585">
    <property type="entry name" value="SAM_MT_TPMT"/>
    <property type="match status" value="1"/>
</dbReference>
<evidence type="ECO:0000313" key="6">
    <source>
        <dbReference type="Proteomes" id="UP000426027"/>
    </source>
</evidence>
<keyword evidence="1" id="KW-0597">Phosphoprotein</keyword>
<dbReference type="GO" id="GO:0032259">
    <property type="term" value="P:methylation"/>
    <property type="evidence" value="ECO:0007669"/>
    <property type="project" value="UniProtKB-KW"/>
</dbReference>
<dbReference type="EMBL" id="CP046566">
    <property type="protein sequence ID" value="QGW27893.1"/>
    <property type="molecule type" value="Genomic_DNA"/>
</dbReference>
<proteinExistence type="predicted"/>
<protein>
    <submittedName>
        <fullName evidence="5">Methyltransferase domain-containing protein</fullName>
    </submittedName>
</protein>
<accession>A0A6I6G8T7</accession>
<evidence type="ECO:0000256" key="3">
    <source>
        <dbReference type="ARBA" id="ARBA00022679"/>
    </source>
</evidence>
<keyword evidence="6" id="KW-1185">Reference proteome</keyword>
<dbReference type="InterPro" id="IPR029063">
    <property type="entry name" value="SAM-dependent_MTases_sf"/>
</dbReference>
<dbReference type="AlphaFoldDB" id="A0A6I6G8T7"/>
<evidence type="ECO:0000313" key="5">
    <source>
        <dbReference type="EMBL" id="QGW27893.1"/>
    </source>
</evidence>
<sequence>MQPILFDDEYWSQRYQAHTDAWDMGMPSPPLTQYINQLTDKNLRMLIPGCGNAYEAIYLLQQGFANVTLIDISAYLVQQLQQNPLLQQARILHQNFFDHTEKYDLILEQTFFCALHPSQRKAYAQHMHQLLAPNGKLVGLLFNDHFEQSPPFGGSANDYGELFSTDFYIKQMAACYNSVAARKGRELFFILTRK</sequence>
<dbReference type="Pfam" id="PF05724">
    <property type="entry name" value="TPMT"/>
    <property type="match status" value="1"/>
</dbReference>
<name>A0A6I6G8T7_9BACT</name>
<dbReference type="CDD" id="cd02440">
    <property type="entry name" value="AdoMet_MTases"/>
    <property type="match status" value="1"/>
</dbReference>
<dbReference type="PANTHER" id="PTHR32183:SF6">
    <property type="entry name" value="CYSTEINE SULFINATE DESULFINASE_CYSTEINE DESULFURASE AND RELATED ENZYMES"/>
    <property type="match status" value="1"/>
</dbReference>